<protein>
    <submittedName>
        <fullName evidence="2">Uncharacterized protein</fullName>
    </submittedName>
</protein>
<name>A0A067K8C9_JATCU</name>
<dbReference type="AlphaFoldDB" id="A0A067K8C9"/>
<evidence type="ECO:0000256" key="1">
    <source>
        <dbReference type="SAM" id="MobiDB-lite"/>
    </source>
</evidence>
<dbReference type="EMBL" id="KK914581">
    <property type="protein sequence ID" value="KDP32501.1"/>
    <property type="molecule type" value="Genomic_DNA"/>
</dbReference>
<gene>
    <name evidence="2" type="ORF">JCGZ_14704</name>
</gene>
<dbReference type="OrthoDB" id="824499at2759"/>
<sequence>MLGRVGRVIEAHELVKQLGEEGNVMEIWGSLLGACRLHGHIELGPKGARTEPKRQRSERSIEGAEQKDRAARTMEQSGIPVKWDNV</sequence>
<organism evidence="2 3">
    <name type="scientific">Jatropha curcas</name>
    <name type="common">Barbados nut</name>
    <dbReference type="NCBI Taxonomy" id="180498"/>
    <lineage>
        <taxon>Eukaryota</taxon>
        <taxon>Viridiplantae</taxon>
        <taxon>Streptophyta</taxon>
        <taxon>Embryophyta</taxon>
        <taxon>Tracheophyta</taxon>
        <taxon>Spermatophyta</taxon>
        <taxon>Magnoliopsida</taxon>
        <taxon>eudicotyledons</taxon>
        <taxon>Gunneridae</taxon>
        <taxon>Pentapetalae</taxon>
        <taxon>rosids</taxon>
        <taxon>fabids</taxon>
        <taxon>Malpighiales</taxon>
        <taxon>Euphorbiaceae</taxon>
        <taxon>Crotonoideae</taxon>
        <taxon>Jatropheae</taxon>
        <taxon>Jatropha</taxon>
    </lineage>
</organism>
<keyword evidence="3" id="KW-1185">Reference proteome</keyword>
<accession>A0A067K8C9</accession>
<evidence type="ECO:0000313" key="2">
    <source>
        <dbReference type="EMBL" id="KDP32501.1"/>
    </source>
</evidence>
<feature type="compositionally biased region" description="Basic and acidic residues" evidence="1">
    <location>
        <begin position="43"/>
        <end position="72"/>
    </location>
</feature>
<dbReference type="Proteomes" id="UP000027138">
    <property type="component" value="Unassembled WGS sequence"/>
</dbReference>
<feature type="region of interest" description="Disordered" evidence="1">
    <location>
        <begin position="43"/>
        <end position="86"/>
    </location>
</feature>
<evidence type="ECO:0000313" key="3">
    <source>
        <dbReference type="Proteomes" id="UP000027138"/>
    </source>
</evidence>
<proteinExistence type="predicted"/>
<dbReference type="STRING" id="180498.A0A067K8C9"/>
<reference evidence="2 3" key="1">
    <citation type="journal article" date="2014" name="PLoS ONE">
        <title>Global Analysis of Gene Expression Profiles in Physic Nut (Jatropha curcas L.) Seedlings Exposed to Salt Stress.</title>
        <authorList>
            <person name="Zhang L."/>
            <person name="Zhang C."/>
            <person name="Wu P."/>
            <person name="Chen Y."/>
            <person name="Li M."/>
            <person name="Jiang H."/>
            <person name="Wu G."/>
        </authorList>
    </citation>
    <scope>NUCLEOTIDE SEQUENCE [LARGE SCALE GENOMIC DNA]</scope>
    <source>
        <strain evidence="3">cv. GZQX0401</strain>
        <tissue evidence="2">Young leaves</tissue>
    </source>
</reference>